<dbReference type="STRING" id="525918.SAMN05660964_01717"/>
<gene>
    <name evidence="2" type="ORF">SAMN05660964_01717</name>
</gene>
<dbReference type="Proteomes" id="UP000199397">
    <property type="component" value="Unassembled WGS sequence"/>
</dbReference>
<name>A0A1H4BM68_9GAMM</name>
<sequence length="125" mass="13463">MIVLDASALLAFMFKETGHEIVAGYLDDCCISSVNLLEVASRFSRDGLPVAPVLQLISSLGIAIIPFEETHILPVAMLATVGKEYGLSQADRICLGLGLFLDLPVLTADKVWQDVGLGMEVVVFR</sequence>
<evidence type="ECO:0000259" key="1">
    <source>
        <dbReference type="Pfam" id="PF01850"/>
    </source>
</evidence>
<protein>
    <submittedName>
        <fullName evidence="2">PIN domain nuclease, a component of toxin-antitoxin system (PIN domain)</fullName>
    </submittedName>
</protein>
<feature type="domain" description="PIN" evidence="1">
    <location>
        <begin position="2"/>
        <end position="115"/>
    </location>
</feature>
<keyword evidence="3" id="KW-1185">Reference proteome</keyword>
<accession>A0A1H4BM68</accession>
<dbReference type="RefSeq" id="WP_093067428.1">
    <property type="nucleotide sequence ID" value="NZ_FNQP01000008.1"/>
</dbReference>
<dbReference type="InterPro" id="IPR029060">
    <property type="entry name" value="PIN-like_dom_sf"/>
</dbReference>
<dbReference type="EMBL" id="FNQP01000008">
    <property type="protein sequence ID" value="SEA49229.1"/>
    <property type="molecule type" value="Genomic_DNA"/>
</dbReference>
<reference evidence="2 3" key="1">
    <citation type="submission" date="2016-10" db="EMBL/GenBank/DDBJ databases">
        <authorList>
            <person name="de Groot N.N."/>
        </authorList>
    </citation>
    <scope>NUCLEOTIDE SEQUENCE [LARGE SCALE GENOMIC DNA]</scope>
    <source>
        <strain evidence="2 3">DSM 21228</strain>
    </source>
</reference>
<evidence type="ECO:0000313" key="3">
    <source>
        <dbReference type="Proteomes" id="UP000199397"/>
    </source>
</evidence>
<proteinExistence type="predicted"/>
<dbReference type="AlphaFoldDB" id="A0A1H4BM68"/>
<dbReference type="CDD" id="cd18682">
    <property type="entry name" value="PIN_VapC-like"/>
    <property type="match status" value="1"/>
</dbReference>
<evidence type="ECO:0000313" key="2">
    <source>
        <dbReference type="EMBL" id="SEA49229.1"/>
    </source>
</evidence>
<dbReference type="OrthoDB" id="286092at2"/>
<dbReference type="Pfam" id="PF01850">
    <property type="entry name" value="PIN"/>
    <property type="match status" value="1"/>
</dbReference>
<dbReference type="Gene3D" id="3.40.50.1010">
    <property type="entry name" value="5'-nuclease"/>
    <property type="match status" value="1"/>
</dbReference>
<organism evidence="2 3">
    <name type="scientific">Thiothrix caldifontis</name>
    <dbReference type="NCBI Taxonomy" id="525918"/>
    <lineage>
        <taxon>Bacteria</taxon>
        <taxon>Pseudomonadati</taxon>
        <taxon>Pseudomonadota</taxon>
        <taxon>Gammaproteobacteria</taxon>
        <taxon>Thiotrichales</taxon>
        <taxon>Thiotrichaceae</taxon>
        <taxon>Thiothrix</taxon>
    </lineage>
</organism>
<dbReference type="SUPFAM" id="SSF88723">
    <property type="entry name" value="PIN domain-like"/>
    <property type="match status" value="1"/>
</dbReference>
<dbReference type="InterPro" id="IPR002716">
    <property type="entry name" value="PIN_dom"/>
</dbReference>